<evidence type="ECO:0000256" key="2">
    <source>
        <dbReference type="ARBA" id="ARBA00008130"/>
    </source>
</evidence>
<name>A0AAE1CGV7_9PEZI</name>
<keyword evidence="5 12" id="KW-0812">Transmembrane</keyword>
<evidence type="ECO:0000256" key="8">
    <source>
        <dbReference type="ARBA" id="ARBA00022991"/>
    </source>
</evidence>
<comment type="similarity">
    <text evidence="2">Belongs to the archaeal/bacterial/fungal opsin family.</text>
</comment>
<reference evidence="13" key="1">
    <citation type="journal article" date="2023" name="Mol. Phylogenet. Evol.">
        <title>Genome-scale phylogeny and comparative genomics of the fungal order Sordariales.</title>
        <authorList>
            <person name="Hensen N."/>
            <person name="Bonometti L."/>
            <person name="Westerberg I."/>
            <person name="Brannstrom I.O."/>
            <person name="Guillou S."/>
            <person name="Cros-Aarteil S."/>
            <person name="Calhoun S."/>
            <person name="Haridas S."/>
            <person name="Kuo A."/>
            <person name="Mondo S."/>
            <person name="Pangilinan J."/>
            <person name="Riley R."/>
            <person name="LaButti K."/>
            <person name="Andreopoulos B."/>
            <person name="Lipzen A."/>
            <person name="Chen C."/>
            <person name="Yan M."/>
            <person name="Daum C."/>
            <person name="Ng V."/>
            <person name="Clum A."/>
            <person name="Steindorff A."/>
            <person name="Ohm R.A."/>
            <person name="Martin F."/>
            <person name="Silar P."/>
            <person name="Natvig D.O."/>
            <person name="Lalanne C."/>
            <person name="Gautier V."/>
            <person name="Ament-Velasquez S.L."/>
            <person name="Kruys A."/>
            <person name="Hutchinson M.I."/>
            <person name="Powell A.J."/>
            <person name="Barry K."/>
            <person name="Miller A.N."/>
            <person name="Grigoriev I.V."/>
            <person name="Debuchy R."/>
            <person name="Gladieux P."/>
            <person name="Hiltunen Thoren M."/>
            <person name="Johannesson H."/>
        </authorList>
    </citation>
    <scope>NUCLEOTIDE SEQUENCE</scope>
    <source>
        <strain evidence="13">CBS 314.62</strain>
    </source>
</reference>
<evidence type="ECO:0000256" key="9">
    <source>
        <dbReference type="ARBA" id="ARBA00023136"/>
    </source>
</evidence>
<dbReference type="PANTHER" id="PTHR28286:SF1">
    <property type="entry name" value="30 KDA HEAT SHOCK PROTEIN-RELATED"/>
    <property type="match status" value="1"/>
</dbReference>
<dbReference type="CDD" id="cd15239">
    <property type="entry name" value="7tm_YRO2_fungal-like"/>
    <property type="match status" value="1"/>
</dbReference>
<dbReference type="InterPro" id="IPR043476">
    <property type="entry name" value="Yro2-like_7TM"/>
</dbReference>
<evidence type="ECO:0000256" key="10">
    <source>
        <dbReference type="ARBA" id="ARBA00023170"/>
    </source>
</evidence>
<sequence>MSGNQALNTNAGVSNHADLEITQHGSDWLYTVCALMGTASLLFWGLSFAKPHHHRQVHHILAGLTLVSCIAYFTMGSNLGQTPIAAEWTRTLSPAGAVTREIFYVRYIDWFVTTPLLLLALFLTGGASLSVILTTVFADWVMVICFLVGALVRTRYKWGYWTFATASLFFVAWQVLWAGRKHAAALGSRTVYRAYLTAAALLLVPWLLYPVAWGLAEGGNIIHPDSEAVFYGVLDIVSKIGFGAVLLVLSHKIVDSDVVGGGGGSPYHQKGKGCVAGQPMAQQADHQGVVDDYANGSNLSSRSTAARRVGGGEV</sequence>
<evidence type="ECO:0000256" key="11">
    <source>
        <dbReference type="SAM" id="MobiDB-lite"/>
    </source>
</evidence>
<feature type="transmembrane region" description="Helical" evidence="12">
    <location>
        <begin position="61"/>
        <end position="84"/>
    </location>
</feature>
<feature type="transmembrane region" description="Helical" evidence="12">
    <location>
        <begin position="158"/>
        <end position="178"/>
    </location>
</feature>
<proteinExistence type="inferred from homology"/>
<comment type="subcellular location">
    <subcellularLocation>
        <location evidence="1">Membrane</location>
        <topology evidence="1">Multi-pass membrane protein</topology>
    </subcellularLocation>
</comment>
<comment type="caution">
    <text evidence="13">The sequence shown here is derived from an EMBL/GenBank/DDBJ whole genome shotgun (WGS) entry which is preliminary data.</text>
</comment>
<protein>
    <submittedName>
        <fullName evidence="13">Bacteriorhodopsin</fullName>
    </submittedName>
</protein>
<feature type="transmembrane region" description="Helical" evidence="12">
    <location>
        <begin position="228"/>
        <end position="249"/>
    </location>
</feature>
<feature type="transmembrane region" description="Helical" evidence="12">
    <location>
        <begin position="190"/>
        <end position="208"/>
    </location>
</feature>
<gene>
    <name evidence="13" type="ORF">B0T22DRAFT_451739</name>
</gene>
<evidence type="ECO:0000256" key="1">
    <source>
        <dbReference type="ARBA" id="ARBA00004141"/>
    </source>
</evidence>
<dbReference type="InterPro" id="IPR018229">
    <property type="entry name" value="Rhodopsin_retinal_BS"/>
</dbReference>
<dbReference type="EMBL" id="JAULSO010000001">
    <property type="protein sequence ID" value="KAK3694136.1"/>
    <property type="molecule type" value="Genomic_DNA"/>
</dbReference>
<dbReference type="GO" id="GO:0005783">
    <property type="term" value="C:endoplasmic reticulum"/>
    <property type="evidence" value="ECO:0007669"/>
    <property type="project" value="TreeGrafter"/>
</dbReference>
<feature type="transmembrane region" description="Helical" evidence="12">
    <location>
        <begin position="104"/>
        <end position="124"/>
    </location>
</feature>
<keyword evidence="3" id="KW-0600">Photoreceptor protein</keyword>
<feature type="region of interest" description="Disordered" evidence="11">
    <location>
        <begin position="295"/>
        <end position="314"/>
    </location>
</feature>
<reference evidence="13" key="2">
    <citation type="submission" date="2023-06" db="EMBL/GenBank/DDBJ databases">
        <authorList>
            <consortium name="Lawrence Berkeley National Laboratory"/>
            <person name="Haridas S."/>
            <person name="Hensen N."/>
            <person name="Bonometti L."/>
            <person name="Westerberg I."/>
            <person name="Brannstrom I.O."/>
            <person name="Guillou S."/>
            <person name="Cros-Aarteil S."/>
            <person name="Calhoun S."/>
            <person name="Kuo A."/>
            <person name="Mondo S."/>
            <person name="Pangilinan J."/>
            <person name="Riley R."/>
            <person name="Labutti K."/>
            <person name="Andreopoulos B."/>
            <person name="Lipzen A."/>
            <person name="Chen C."/>
            <person name="Yanf M."/>
            <person name="Daum C."/>
            <person name="Ng V."/>
            <person name="Clum A."/>
            <person name="Steindorff A."/>
            <person name="Ohm R."/>
            <person name="Martin F."/>
            <person name="Silar P."/>
            <person name="Natvig D."/>
            <person name="Lalanne C."/>
            <person name="Gautier V."/>
            <person name="Ament-Velasquez S.L."/>
            <person name="Kruys A."/>
            <person name="Hutchinson M.I."/>
            <person name="Powell A.J."/>
            <person name="Barry K."/>
            <person name="Miller A.N."/>
            <person name="Grigoriev I.V."/>
            <person name="Debuchy R."/>
            <person name="Gladieux P."/>
            <person name="Thoren M.H."/>
            <person name="Johannesson H."/>
        </authorList>
    </citation>
    <scope>NUCLEOTIDE SEQUENCE</scope>
    <source>
        <strain evidence="13">CBS 314.62</strain>
    </source>
</reference>
<keyword evidence="7 12" id="KW-1133">Transmembrane helix</keyword>
<keyword evidence="4" id="KW-0716">Sensory transduction</keyword>
<dbReference type="Pfam" id="PF01036">
    <property type="entry name" value="Bac_rhodopsin"/>
    <property type="match status" value="1"/>
</dbReference>
<keyword evidence="14" id="KW-1185">Reference proteome</keyword>
<feature type="compositionally biased region" description="Polar residues" evidence="11">
    <location>
        <begin position="295"/>
        <end position="304"/>
    </location>
</feature>
<evidence type="ECO:0000256" key="3">
    <source>
        <dbReference type="ARBA" id="ARBA00022543"/>
    </source>
</evidence>
<dbReference type="PRINTS" id="PR00251">
    <property type="entry name" value="BACTRLOPSIN"/>
</dbReference>
<dbReference type="PANTHER" id="PTHR28286">
    <property type="match status" value="1"/>
</dbReference>
<keyword evidence="8" id="KW-0157">Chromophore</keyword>
<dbReference type="SMART" id="SM01021">
    <property type="entry name" value="Bac_rhodopsin"/>
    <property type="match status" value="1"/>
</dbReference>
<dbReference type="SUPFAM" id="SSF81321">
    <property type="entry name" value="Family A G protein-coupled receptor-like"/>
    <property type="match status" value="1"/>
</dbReference>
<dbReference type="AlphaFoldDB" id="A0AAE1CGV7"/>
<evidence type="ECO:0000313" key="14">
    <source>
        <dbReference type="Proteomes" id="UP001270362"/>
    </source>
</evidence>
<dbReference type="Gene3D" id="1.20.1070.10">
    <property type="entry name" value="Rhodopsin 7-helix transmembrane proteins"/>
    <property type="match status" value="1"/>
</dbReference>
<keyword evidence="9 12" id="KW-0472">Membrane</keyword>
<feature type="transmembrane region" description="Helical" evidence="12">
    <location>
        <begin position="28"/>
        <end position="49"/>
    </location>
</feature>
<evidence type="ECO:0000256" key="12">
    <source>
        <dbReference type="SAM" id="Phobius"/>
    </source>
</evidence>
<feature type="transmembrane region" description="Helical" evidence="12">
    <location>
        <begin position="131"/>
        <end position="152"/>
    </location>
</feature>
<dbReference type="GO" id="GO:0009881">
    <property type="term" value="F:photoreceptor activity"/>
    <property type="evidence" value="ECO:0007669"/>
    <property type="project" value="UniProtKB-KW"/>
</dbReference>
<accession>A0AAE1CGV7</accession>
<evidence type="ECO:0000256" key="4">
    <source>
        <dbReference type="ARBA" id="ARBA00022606"/>
    </source>
</evidence>
<evidence type="ECO:0000256" key="6">
    <source>
        <dbReference type="ARBA" id="ARBA00022925"/>
    </source>
</evidence>
<dbReference type="InterPro" id="IPR001425">
    <property type="entry name" value="Arc/bac/fun_rhodopsins"/>
</dbReference>
<dbReference type="PROSITE" id="PS00327">
    <property type="entry name" value="BACTERIAL_OPSIN_RET"/>
    <property type="match status" value="1"/>
</dbReference>
<dbReference type="PROSITE" id="PS00950">
    <property type="entry name" value="BACTERIAL_OPSIN_1"/>
    <property type="match status" value="1"/>
</dbReference>
<dbReference type="GO" id="GO:0005886">
    <property type="term" value="C:plasma membrane"/>
    <property type="evidence" value="ECO:0007669"/>
    <property type="project" value="TreeGrafter"/>
</dbReference>
<dbReference type="GO" id="GO:0005216">
    <property type="term" value="F:monoatomic ion channel activity"/>
    <property type="evidence" value="ECO:0007669"/>
    <property type="project" value="InterPro"/>
</dbReference>
<dbReference type="GO" id="GO:0007602">
    <property type="term" value="P:phototransduction"/>
    <property type="evidence" value="ECO:0007669"/>
    <property type="project" value="UniProtKB-KW"/>
</dbReference>
<evidence type="ECO:0000256" key="5">
    <source>
        <dbReference type="ARBA" id="ARBA00022692"/>
    </source>
</evidence>
<organism evidence="13 14">
    <name type="scientific">Podospora appendiculata</name>
    <dbReference type="NCBI Taxonomy" id="314037"/>
    <lineage>
        <taxon>Eukaryota</taxon>
        <taxon>Fungi</taxon>
        <taxon>Dikarya</taxon>
        <taxon>Ascomycota</taxon>
        <taxon>Pezizomycotina</taxon>
        <taxon>Sordariomycetes</taxon>
        <taxon>Sordariomycetidae</taxon>
        <taxon>Sordariales</taxon>
        <taxon>Podosporaceae</taxon>
        <taxon>Podospora</taxon>
    </lineage>
</organism>
<dbReference type="FunFam" id="1.20.1070.10:FF:000160">
    <property type="entry name" value="Related to Opsin-1"/>
    <property type="match status" value="1"/>
</dbReference>
<keyword evidence="10" id="KW-0675">Receptor</keyword>
<evidence type="ECO:0000313" key="13">
    <source>
        <dbReference type="EMBL" id="KAK3694136.1"/>
    </source>
</evidence>
<keyword evidence="6" id="KW-0681">Retinal protein</keyword>
<dbReference type="Proteomes" id="UP001270362">
    <property type="component" value="Unassembled WGS sequence"/>
</dbReference>
<evidence type="ECO:0000256" key="7">
    <source>
        <dbReference type="ARBA" id="ARBA00022989"/>
    </source>
</evidence>